<dbReference type="InterPro" id="IPR036890">
    <property type="entry name" value="HATPase_C_sf"/>
</dbReference>
<name>A0ABR7IKR2_9FIRM</name>
<accession>A0ABR7IKR2</accession>
<keyword evidence="10" id="KW-0902">Two-component regulatory system</keyword>
<keyword evidence="3" id="KW-0597">Phosphoprotein</keyword>
<evidence type="ECO:0000256" key="1">
    <source>
        <dbReference type="ARBA" id="ARBA00004651"/>
    </source>
</evidence>
<comment type="subcellular location">
    <subcellularLocation>
        <location evidence="1">Cell membrane</location>
        <topology evidence="1">Multi-pass membrane protein</topology>
    </subcellularLocation>
</comment>
<evidence type="ECO:0000256" key="2">
    <source>
        <dbReference type="ARBA" id="ARBA00022475"/>
    </source>
</evidence>
<reference evidence="13 14" key="1">
    <citation type="submission" date="2020-08" db="EMBL/GenBank/DDBJ databases">
        <title>Genome public.</title>
        <authorList>
            <person name="Liu C."/>
            <person name="Sun Q."/>
        </authorList>
    </citation>
    <scope>NUCLEOTIDE SEQUENCE [LARGE SCALE GENOMIC DNA]</scope>
    <source>
        <strain evidence="13 14">M29</strain>
    </source>
</reference>
<dbReference type="EMBL" id="JACOQG010000025">
    <property type="protein sequence ID" value="MBC5780619.1"/>
    <property type="molecule type" value="Genomic_DNA"/>
</dbReference>
<dbReference type="SUPFAM" id="SSF55874">
    <property type="entry name" value="ATPase domain of HSP90 chaperone/DNA topoisomerase II/histidine kinase"/>
    <property type="match status" value="1"/>
</dbReference>
<keyword evidence="14" id="KW-1185">Reference proteome</keyword>
<evidence type="ECO:0000256" key="3">
    <source>
        <dbReference type="ARBA" id="ARBA00022553"/>
    </source>
</evidence>
<keyword evidence="2" id="KW-1003">Cell membrane</keyword>
<keyword evidence="4" id="KW-0808">Transferase</keyword>
<evidence type="ECO:0000256" key="6">
    <source>
        <dbReference type="ARBA" id="ARBA00022741"/>
    </source>
</evidence>
<dbReference type="Gene3D" id="6.10.340.10">
    <property type="match status" value="1"/>
</dbReference>
<dbReference type="InterPro" id="IPR003660">
    <property type="entry name" value="HAMP_dom"/>
</dbReference>
<dbReference type="PROSITE" id="PS50885">
    <property type="entry name" value="HAMP"/>
    <property type="match status" value="1"/>
</dbReference>
<evidence type="ECO:0000256" key="5">
    <source>
        <dbReference type="ARBA" id="ARBA00022692"/>
    </source>
</evidence>
<dbReference type="Gene3D" id="3.30.565.10">
    <property type="entry name" value="Histidine kinase-like ATPase, C-terminal domain"/>
    <property type="match status" value="1"/>
</dbReference>
<dbReference type="Pfam" id="PF02518">
    <property type="entry name" value="HATPase_c"/>
    <property type="match status" value="1"/>
</dbReference>
<sequence length="592" mass="68960">MKLVKSIRLKYIMCLLSVSILPVLFFGVYTEFNNNTFYNKQVESASRNEIHRISADINRNYEDVRDLISSLIFSTYDNINCITNIAQQEGGEKEPTYSNRLKNYRMFKYVCSNLLENASHADGVYLFCSNGHVYSYMKNLDYGIERTYKTDQWYQELTESKNSVEIAKFVELKKNLYGQGKECFLAARKFKNIKDNGYTVLAVVCKNTFFDNIKEENSLPWGTSVIVDEKGNVIYGSDTKGYDFSALKLSDEKKQGIIHNLNDKTQAAAYSELDFNNWRVVSVLSLKSFYDNYVHNRRIMFLLLGMDLIFVLFISLWMERQAISPIVHLAKIMDNVSDQNFQFNNEYKGRQDEIGILYADYEKMLNQIDMLIKEKYESQINILKSRLRNLTSQINSHFLFNTLENISCLAQLEGNKQIVIMTKSLGDMLRYTMDIDGDYITLEKEIGQMQRYLNIQEVRFGNEIKLELDLEEGVSKRKVMKYMLQPIVENAIEHGMSGKEFPWKLLIAAKHEGSDMCIVVKDNGTGMDEKTLECVRKRIYDKTAQEEEEKYFNIGLKNIHERIQLLFTEKYGMWIDSTPEEGTIVTLHVPWI</sequence>
<evidence type="ECO:0000256" key="11">
    <source>
        <dbReference type="ARBA" id="ARBA00023136"/>
    </source>
</evidence>
<evidence type="ECO:0000259" key="12">
    <source>
        <dbReference type="PROSITE" id="PS50885"/>
    </source>
</evidence>
<protein>
    <submittedName>
        <fullName evidence="13">Histidine kinase</fullName>
    </submittedName>
</protein>
<evidence type="ECO:0000256" key="4">
    <source>
        <dbReference type="ARBA" id="ARBA00022679"/>
    </source>
</evidence>
<dbReference type="SUPFAM" id="SSF158472">
    <property type="entry name" value="HAMP domain-like"/>
    <property type="match status" value="1"/>
</dbReference>
<dbReference type="Proteomes" id="UP000649826">
    <property type="component" value="Unassembled WGS sequence"/>
</dbReference>
<evidence type="ECO:0000256" key="7">
    <source>
        <dbReference type="ARBA" id="ARBA00022777"/>
    </source>
</evidence>
<dbReference type="InterPro" id="IPR010559">
    <property type="entry name" value="Sig_transdc_His_kin_internal"/>
</dbReference>
<evidence type="ECO:0000256" key="9">
    <source>
        <dbReference type="ARBA" id="ARBA00022989"/>
    </source>
</evidence>
<evidence type="ECO:0000313" key="13">
    <source>
        <dbReference type="EMBL" id="MBC5780619.1"/>
    </source>
</evidence>
<keyword evidence="7 13" id="KW-0418">Kinase</keyword>
<evidence type="ECO:0000256" key="8">
    <source>
        <dbReference type="ARBA" id="ARBA00022840"/>
    </source>
</evidence>
<dbReference type="InterPro" id="IPR050640">
    <property type="entry name" value="Bact_2-comp_sensor_kinase"/>
</dbReference>
<feature type="domain" description="HAMP" evidence="12">
    <location>
        <begin position="320"/>
        <end position="373"/>
    </location>
</feature>
<dbReference type="GO" id="GO:0016301">
    <property type="term" value="F:kinase activity"/>
    <property type="evidence" value="ECO:0007669"/>
    <property type="project" value="UniProtKB-KW"/>
</dbReference>
<dbReference type="InterPro" id="IPR003594">
    <property type="entry name" value="HATPase_dom"/>
</dbReference>
<comment type="caution">
    <text evidence="13">The sequence shown here is derived from an EMBL/GenBank/DDBJ whole genome shotgun (WGS) entry which is preliminary data.</text>
</comment>
<evidence type="ECO:0000313" key="14">
    <source>
        <dbReference type="Proteomes" id="UP000649826"/>
    </source>
</evidence>
<keyword evidence="6" id="KW-0547">Nucleotide-binding</keyword>
<gene>
    <name evidence="13" type="ORF">H8Z82_13360</name>
</gene>
<dbReference type="PANTHER" id="PTHR34220">
    <property type="entry name" value="SENSOR HISTIDINE KINASE YPDA"/>
    <property type="match status" value="1"/>
</dbReference>
<dbReference type="Pfam" id="PF06580">
    <property type="entry name" value="His_kinase"/>
    <property type="match status" value="1"/>
</dbReference>
<proteinExistence type="predicted"/>
<dbReference type="RefSeq" id="WP_186995383.1">
    <property type="nucleotide sequence ID" value="NZ_JACOQG010000025.1"/>
</dbReference>
<keyword evidence="5" id="KW-0812">Transmembrane</keyword>
<keyword evidence="9" id="KW-1133">Transmembrane helix</keyword>
<organism evidence="13 14">
    <name type="scientific">Blautia difficilis</name>
    <dbReference type="NCBI Taxonomy" id="2763027"/>
    <lineage>
        <taxon>Bacteria</taxon>
        <taxon>Bacillati</taxon>
        <taxon>Bacillota</taxon>
        <taxon>Clostridia</taxon>
        <taxon>Lachnospirales</taxon>
        <taxon>Lachnospiraceae</taxon>
        <taxon>Blautia</taxon>
    </lineage>
</organism>
<evidence type="ECO:0000256" key="10">
    <source>
        <dbReference type="ARBA" id="ARBA00023012"/>
    </source>
</evidence>
<keyword evidence="11" id="KW-0472">Membrane</keyword>
<keyword evidence="8" id="KW-0067">ATP-binding</keyword>
<dbReference type="PANTHER" id="PTHR34220:SF11">
    <property type="entry name" value="SENSOR PROTEIN KINASE HPTS"/>
    <property type="match status" value="1"/>
</dbReference>